<dbReference type="AlphaFoldDB" id="A0AAE7D708"/>
<dbReference type="RefSeq" id="WP_168804118.1">
    <property type="nucleotide sequence ID" value="NZ_CP051204.2"/>
</dbReference>
<dbReference type="SUPFAM" id="SSF88874">
    <property type="entry name" value="Receptor-binding domain of short tail fibre protein gp12"/>
    <property type="match status" value="1"/>
</dbReference>
<proteinExistence type="predicted"/>
<accession>A0AAE7D708</accession>
<dbReference type="EMBL" id="CP051204">
    <property type="protein sequence ID" value="QJB38339.1"/>
    <property type="molecule type" value="Genomic_DNA"/>
</dbReference>
<evidence type="ECO:0000313" key="3">
    <source>
        <dbReference type="EMBL" id="QJB38339.1"/>
    </source>
</evidence>
<dbReference type="Pfam" id="PF07484">
    <property type="entry name" value="Collar"/>
    <property type="match status" value="1"/>
</dbReference>
<dbReference type="KEGG" id="coy:HF329_11215"/>
<reference evidence="2" key="2">
    <citation type="submission" date="2020-09" db="EMBL/GenBank/DDBJ databases">
        <authorList>
            <person name="Kittiwongwattana C."/>
        </authorList>
    </citation>
    <scope>NUCLEOTIDE SEQUENCE</scope>
    <source>
        <strain evidence="2">1310</strain>
    </source>
</reference>
<dbReference type="Gene3D" id="3.90.1340.10">
    <property type="entry name" value="Phage tail collar domain"/>
    <property type="match status" value="1"/>
</dbReference>
<evidence type="ECO:0000313" key="2">
    <source>
        <dbReference type="EMBL" id="QJB31862.1"/>
    </source>
</evidence>
<evidence type="ECO:0000313" key="5">
    <source>
        <dbReference type="Proteomes" id="UP000503144"/>
    </source>
</evidence>
<gene>
    <name evidence="3" type="ORF">HF324_10880</name>
    <name evidence="2" type="ORF">HF329_11215</name>
</gene>
<dbReference type="Proteomes" id="UP000503144">
    <property type="component" value="Chromosome"/>
</dbReference>
<keyword evidence="5" id="KW-1185">Reference proteome</keyword>
<organism evidence="2 4">
    <name type="scientific">Chitinophaga oryzae</name>
    <dbReference type="NCBI Taxonomy" id="2725414"/>
    <lineage>
        <taxon>Bacteria</taxon>
        <taxon>Pseudomonadati</taxon>
        <taxon>Bacteroidota</taxon>
        <taxon>Chitinophagia</taxon>
        <taxon>Chitinophagales</taxon>
        <taxon>Chitinophagaceae</taxon>
        <taxon>Chitinophaga</taxon>
    </lineage>
</organism>
<evidence type="ECO:0000313" key="4">
    <source>
        <dbReference type="Proteomes" id="UP000502421"/>
    </source>
</evidence>
<sequence>MVKEYQFIGDIIMAAFLDAPKGYVQCAGQTVSIQQFTALYAILGNRYGGNGVTTFQLPDLRGRVPIGAGQGPGLNQRTLAQPGGEKSVTLTAANLPPHIHNVREDKLSFPAGANNDTHSPVDAFAGTAVTGNLYSSTAGAGTTASLQQTLTMDSGTPALPVNNMQPYLAIQFFIALEGFFPSRG</sequence>
<dbReference type="Proteomes" id="UP000502421">
    <property type="component" value="Chromosome"/>
</dbReference>
<feature type="domain" description="Phage tail collar" evidence="1">
    <location>
        <begin position="9"/>
        <end position="65"/>
    </location>
</feature>
<dbReference type="InterPro" id="IPR037053">
    <property type="entry name" value="Phage_tail_collar_dom_sf"/>
</dbReference>
<evidence type="ECO:0000259" key="1">
    <source>
        <dbReference type="Pfam" id="PF07484"/>
    </source>
</evidence>
<reference evidence="4 5" key="1">
    <citation type="submission" date="2020-04" db="EMBL/GenBank/DDBJ databases">
        <authorList>
            <person name="Kittiwongwattana C."/>
        </authorList>
    </citation>
    <scope>NUCLEOTIDE SEQUENCE [LARGE SCALE GENOMIC DNA]</scope>
    <source>
        <strain evidence="3 5">1303</strain>
        <strain evidence="4">1310</strain>
    </source>
</reference>
<dbReference type="EMBL" id="CP051205">
    <property type="protein sequence ID" value="QJB31862.1"/>
    <property type="molecule type" value="Genomic_DNA"/>
</dbReference>
<protein>
    <submittedName>
        <fullName evidence="2">Tail fiber protein</fullName>
    </submittedName>
</protein>
<dbReference type="InterPro" id="IPR011083">
    <property type="entry name" value="Phage_tail_collar_dom"/>
</dbReference>
<name>A0AAE7D708_9BACT</name>